<dbReference type="RefSeq" id="XP_020436497.1">
    <property type="nucleotide sequence ID" value="XM_020574425.1"/>
</dbReference>
<dbReference type="AlphaFoldDB" id="D3B4Y4"/>
<sequence>MVDPTDKSSDTITTTSSSTASKDPTTTTRDLRMSDLENNNNFDQIQSTSTLFPDVTPTSARPDPLSTLN</sequence>
<dbReference type="Proteomes" id="UP000001396">
    <property type="component" value="Unassembled WGS sequence"/>
</dbReference>
<evidence type="ECO:0000313" key="3">
    <source>
        <dbReference type="Proteomes" id="UP000001396"/>
    </source>
</evidence>
<protein>
    <submittedName>
        <fullName evidence="2">Uncharacterized protein</fullName>
    </submittedName>
</protein>
<evidence type="ECO:0000256" key="1">
    <source>
        <dbReference type="SAM" id="MobiDB-lite"/>
    </source>
</evidence>
<accession>D3B4Y4</accession>
<comment type="caution">
    <text evidence="2">The sequence shown here is derived from an EMBL/GenBank/DDBJ whole genome shotgun (WGS) entry which is preliminary data.</text>
</comment>
<dbReference type="EMBL" id="ADBJ01000010">
    <property type="protein sequence ID" value="EFA84382.1"/>
    <property type="molecule type" value="Genomic_DNA"/>
</dbReference>
<feature type="region of interest" description="Disordered" evidence="1">
    <location>
        <begin position="1"/>
        <end position="69"/>
    </location>
</feature>
<feature type="compositionally biased region" description="Low complexity" evidence="1">
    <location>
        <begin position="10"/>
        <end position="28"/>
    </location>
</feature>
<feature type="compositionally biased region" description="Polar residues" evidence="1">
    <location>
        <begin position="36"/>
        <end position="59"/>
    </location>
</feature>
<name>D3B4Y4_HETP5</name>
<keyword evidence="3" id="KW-1185">Reference proteome</keyword>
<dbReference type="GeneID" id="31358981"/>
<dbReference type="InParanoid" id="D3B4Y4"/>
<evidence type="ECO:0000313" key="2">
    <source>
        <dbReference type="EMBL" id="EFA84382.1"/>
    </source>
</evidence>
<gene>
    <name evidence="2" type="ORF">PPL_03460</name>
</gene>
<reference evidence="2 3" key="1">
    <citation type="journal article" date="2011" name="Genome Res.">
        <title>Phylogeny-wide analysis of social amoeba genomes highlights ancient origins for complex intercellular communication.</title>
        <authorList>
            <person name="Heidel A.J."/>
            <person name="Lawal H.M."/>
            <person name="Felder M."/>
            <person name="Schilde C."/>
            <person name="Helps N.R."/>
            <person name="Tunggal B."/>
            <person name="Rivero F."/>
            <person name="John U."/>
            <person name="Schleicher M."/>
            <person name="Eichinger L."/>
            <person name="Platzer M."/>
            <person name="Noegel A.A."/>
            <person name="Schaap P."/>
            <person name="Gloeckner G."/>
        </authorList>
    </citation>
    <scope>NUCLEOTIDE SEQUENCE [LARGE SCALE GENOMIC DNA]</scope>
    <source>
        <strain evidence="3">ATCC 26659 / Pp 5 / PN500</strain>
    </source>
</reference>
<organism evidence="2 3">
    <name type="scientific">Heterostelium pallidum (strain ATCC 26659 / Pp 5 / PN500)</name>
    <name type="common">Cellular slime mold</name>
    <name type="synonym">Polysphondylium pallidum</name>
    <dbReference type="NCBI Taxonomy" id="670386"/>
    <lineage>
        <taxon>Eukaryota</taxon>
        <taxon>Amoebozoa</taxon>
        <taxon>Evosea</taxon>
        <taxon>Eumycetozoa</taxon>
        <taxon>Dictyostelia</taxon>
        <taxon>Acytosteliales</taxon>
        <taxon>Acytosteliaceae</taxon>
        <taxon>Heterostelium</taxon>
    </lineage>
</organism>
<proteinExistence type="predicted"/>